<dbReference type="SUPFAM" id="SSF56601">
    <property type="entry name" value="beta-lactamase/transpeptidase-like"/>
    <property type="match status" value="1"/>
</dbReference>
<dbReference type="PANTHER" id="PTHR46825:SF11">
    <property type="entry name" value="PENICILLIN-BINDING PROTEIN 4"/>
    <property type="match status" value="1"/>
</dbReference>
<dbReference type="GO" id="GO:0016020">
    <property type="term" value="C:membrane"/>
    <property type="evidence" value="ECO:0007669"/>
    <property type="project" value="UniProtKB-SubCell"/>
</dbReference>
<sequence length="373" mass="43308">MKNQPLKNRTVGLLLFFGLLSLIVRGQFIKKIDSVALVHHNKGFNGNVLFSSNDSIVFTGNYGYSDFSNKKALNDSTIFELASVSKQFTALAIVQLKEKGLLEYSTKVSEIIINFPYDIITIEHLLRHQSGLPDYQDIFYNKKYWKRNKIAYNQDVIDVLVKLKLDLVFKPGSQYDYNNTGYVILTSIIEKLSGQSFKSYVHKNIFEPSGMSTAYVYGISENHQTHLNIAKGYTYNDRQDKYQKVENDKRHRHIHWMNGIVGDRGIYASILDLEKWKRALRYNKLITEEGKSDMLTVDTISSKYGFGFAIYETESKGRWVYHNGSWSGYKTSAIYLPESNEYLIILSNNRYKETYNKLEEDLYRIILKNTKRN</sequence>
<dbReference type="Gene3D" id="3.40.710.10">
    <property type="entry name" value="DD-peptidase/beta-lactamase superfamily"/>
    <property type="match status" value="1"/>
</dbReference>
<name>A0AA48I0B1_9FLAO</name>
<accession>A0AA48I0B1</accession>
<organism evidence="4 5">
    <name type="scientific">Flagellimonas marinaquae</name>
    <dbReference type="NCBI Taxonomy" id="254955"/>
    <lineage>
        <taxon>Bacteria</taxon>
        <taxon>Pseudomonadati</taxon>
        <taxon>Bacteroidota</taxon>
        <taxon>Flavobacteriia</taxon>
        <taxon>Flavobacteriales</taxon>
        <taxon>Flavobacteriaceae</taxon>
        <taxon>Flagellimonas</taxon>
    </lineage>
</organism>
<dbReference type="Pfam" id="PF00144">
    <property type="entry name" value="Beta-lactamase"/>
    <property type="match status" value="1"/>
</dbReference>
<keyword evidence="2" id="KW-0472">Membrane</keyword>
<protein>
    <recommendedName>
        <fullName evidence="3">Beta-lactamase-related domain-containing protein</fullName>
    </recommendedName>
</protein>
<dbReference type="AlphaFoldDB" id="A0AA48I0B1"/>
<evidence type="ECO:0000256" key="2">
    <source>
        <dbReference type="ARBA" id="ARBA00023136"/>
    </source>
</evidence>
<dbReference type="InterPro" id="IPR050491">
    <property type="entry name" value="AmpC-like"/>
</dbReference>
<dbReference type="InterPro" id="IPR012338">
    <property type="entry name" value="Beta-lactam/transpept-like"/>
</dbReference>
<proteinExistence type="predicted"/>
<dbReference type="RefSeq" id="WP_338193835.1">
    <property type="nucleotide sequence ID" value="NZ_AP027268.1"/>
</dbReference>
<gene>
    <name evidence="4" type="ORF">MACH07_22230</name>
</gene>
<dbReference type="PANTHER" id="PTHR46825">
    <property type="entry name" value="D-ALANYL-D-ALANINE-CARBOXYPEPTIDASE/ENDOPEPTIDASE AMPH"/>
    <property type="match status" value="1"/>
</dbReference>
<dbReference type="Proteomes" id="UP001330184">
    <property type="component" value="Chromosome"/>
</dbReference>
<evidence type="ECO:0000313" key="5">
    <source>
        <dbReference type="Proteomes" id="UP001330184"/>
    </source>
</evidence>
<dbReference type="InterPro" id="IPR001466">
    <property type="entry name" value="Beta-lactam-related"/>
</dbReference>
<evidence type="ECO:0000259" key="3">
    <source>
        <dbReference type="Pfam" id="PF00144"/>
    </source>
</evidence>
<reference evidence="4 5" key="1">
    <citation type="submission" date="2023-01" db="EMBL/GenBank/DDBJ databases">
        <title>Complete genome sequence of Muricauda aquimarina strain IFOP_LL357.</title>
        <authorList>
            <person name="Gajardo G."/>
            <person name="Ueki S."/>
            <person name="Maruyama F."/>
        </authorList>
    </citation>
    <scope>NUCLEOTIDE SEQUENCE [LARGE SCALE GENOMIC DNA]</scope>
    <source>
        <strain evidence="4 5">IFOP_LL357</strain>
    </source>
</reference>
<feature type="domain" description="Beta-lactamase-related" evidence="3">
    <location>
        <begin position="49"/>
        <end position="364"/>
    </location>
</feature>
<evidence type="ECO:0000256" key="1">
    <source>
        <dbReference type="ARBA" id="ARBA00004370"/>
    </source>
</evidence>
<comment type="subcellular location">
    <subcellularLocation>
        <location evidence="1">Membrane</location>
    </subcellularLocation>
</comment>
<dbReference type="EMBL" id="AP027268">
    <property type="protein sequence ID" value="BDW93391.1"/>
    <property type="molecule type" value="Genomic_DNA"/>
</dbReference>
<evidence type="ECO:0000313" key="4">
    <source>
        <dbReference type="EMBL" id="BDW93391.1"/>
    </source>
</evidence>
<keyword evidence="5" id="KW-1185">Reference proteome</keyword>